<name>A0A1Y5TXI0_9PROT</name>
<sequence>MFSLHLMKALSMLHKNHFTAISASFARALAMRT</sequence>
<dbReference type="Proteomes" id="UP000193200">
    <property type="component" value="Unassembled WGS sequence"/>
</dbReference>
<dbReference type="InParanoid" id="A0A1Y5TXI0"/>
<dbReference type="EMBL" id="FWFR01000004">
    <property type="protein sequence ID" value="SLN75786.1"/>
    <property type="molecule type" value="Genomic_DNA"/>
</dbReference>
<organism evidence="1 2">
    <name type="scientific">Oceanibacterium hippocampi</name>
    <dbReference type="NCBI Taxonomy" id="745714"/>
    <lineage>
        <taxon>Bacteria</taxon>
        <taxon>Pseudomonadati</taxon>
        <taxon>Pseudomonadota</taxon>
        <taxon>Alphaproteobacteria</taxon>
        <taxon>Sneathiellales</taxon>
        <taxon>Sneathiellaceae</taxon>
        <taxon>Oceanibacterium</taxon>
    </lineage>
</organism>
<reference evidence="1 2" key="1">
    <citation type="submission" date="2017-03" db="EMBL/GenBank/DDBJ databases">
        <authorList>
            <person name="Afonso C.L."/>
            <person name="Miller P.J."/>
            <person name="Scott M.A."/>
            <person name="Spackman E."/>
            <person name="Goraichik I."/>
            <person name="Dimitrov K.M."/>
            <person name="Suarez D.L."/>
            <person name="Swayne D.E."/>
        </authorList>
    </citation>
    <scope>NUCLEOTIDE SEQUENCE [LARGE SCALE GENOMIC DNA]</scope>
    <source>
        <strain evidence="1 2">CECT 7691</strain>
    </source>
</reference>
<dbReference type="AlphaFoldDB" id="A0A1Y5TXI0"/>
<evidence type="ECO:0000313" key="2">
    <source>
        <dbReference type="Proteomes" id="UP000193200"/>
    </source>
</evidence>
<gene>
    <name evidence="1" type="ORF">OCH7691_03960</name>
</gene>
<proteinExistence type="predicted"/>
<accession>A0A1Y5TXI0</accession>
<evidence type="ECO:0000313" key="1">
    <source>
        <dbReference type="EMBL" id="SLN75786.1"/>
    </source>
</evidence>
<protein>
    <submittedName>
        <fullName evidence="1">Uncharacterized protein</fullName>
    </submittedName>
</protein>
<keyword evidence="2" id="KW-1185">Reference proteome</keyword>